<dbReference type="InterPro" id="IPR050271">
    <property type="entry name" value="UDP-glycosyltransferase"/>
</dbReference>
<evidence type="ECO:0000256" key="7">
    <source>
        <dbReference type="ARBA" id="ARBA00022729"/>
    </source>
</evidence>
<evidence type="ECO:0000313" key="12">
    <source>
        <dbReference type="EMBL" id="KHJ96502.1"/>
    </source>
</evidence>
<evidence type="ECO:0000256" key="11">
    <source>
        <dbReference type="SAM" id="Phobius"/>
    </source>
</evidence>
<dbReference type="AlphaFoldDB" id="A0A0B1TL03"/>
<evidence type="ECO:0000256" key="3">
    <source>
        <dbReference type="ARBA" id="ARBA00012544"/>
    </source>
</evidence>
<feature type="transmembrane region" description="Helical" evidence="11">
    <location>
        <begin position="261"/>
        <end position="288"/>
    </location>
</feature>
<reference evidence="12 13" key="1">
    <citation type="submission" date="2014-03" db="EMBL/GenBank/DDBJ databases">
        <title>Draft genome of the hookworm Oesophagostomum dentatum.</title>
        <authorList>
            <person name="Mitreva M."/>
        </authorList>
    </citation>
    <scope>NUCLEOTIDE SEQUENCE [LARGE SCALE GENOMIC DNA]</scope>
    <source>
        <strain evidence="12 13">OD-Hann</strain>
    </source>
</reference>
<dbReference type="PANTHER" id="PTHR48043">
    <property type="entry name" value="EG:EG0003.4 PROTEIN-RELATED"/>
    <property type="match status" value="1"/>
</dbReference>
<proteinExistence type="inferred from homology"/>
<dbReference type="Gene3D" id="3.40.50.2000">
    <property type="entry name" value="Glycogen Phosphorylase B"/>
    <property type="match status" value="1"/>
</dbReference>
<evidence type="ECO:0000256" key="6">
    <source>
        <dbReference type="ARBA" id="ARBA00022692"/>
    </source>
</evidence>
<dbReference type="GO" id="GO:0015020">
    <property type="term" value="F:glucuronosyltransferase activity"/>
    <property type="evidence" value="ECO:0007669"/>
    <property type="project" value="UniProtKB-EC"/>
</dbReference>
<evidence type="ECO:0000256" key="10">
    <source>
        <dbReference type="ARBA" id="ARBA00047475"/>
    </source>
</evidence>
<accession>A0A0B1TL03</accession>
<dbReference type="CDD" id="cd03784">
    <property type="entry name" value="GT1_Gtf-like"/>
    <property type="match status" value="1"/>
</dbReference>
<name>A0A0B1TL03_OESDE</name>
<evidence type="ECO:0000256" key="5">
    <source>
        <dbReference type="ARBA" id="ARBA00022679"/>
    </source>
</evidence>
<evidence type="ECO:0000256" key="4">
    <source>
        <dbReference type="ARBA" id="ARBA00022676"/>
    </source>
</evidence>
<dbReference type="InterPro" id="IPR002213">
    <property type="entry name" value="UDP_glucos_trans"/>
</dbReference>
<evidence type="ECO:0000256" key="9">
    <source>
        <dbReference type="ARBA" id="ARBA00023136"/>
    </source>
</evidence>
<dbReference type="PANTHER" id="PTHR48043:SF145">
    <property type="entry name" value="FI06409P-RELATED"/>
    <property type="match status" value="1"/>
</dbReference>
<dbReference type="EMBL" id="KN549650">
    <property type="protein sequence ID" value="KHJ96502.1"/>
    <property type="molecule type" value="Genomic_DNA"/>
</dbReference>
<dbReference type="FunFam" id="3.40.50.2000:FF:000038">
    <property type="entry name" value="UDP-GlucuronosylTransferase"/>
    <property type="match status" value="1"/>
</dbReference>
<dbReference type="Pfam" id="PF00201">
    <property type="entry name" value="UDPGT"/>
    <property type="match status" value="1"/>
</dbReference>
<keyword evidence="7" id="KW-0732">Signal</keyword>
<evidence type="ECO:0000256" key="1">
    <source>
        <dbReference type="ARBA" id="ARBA00004167"/>
    </source>
</evidence>
<evidence type="ECO:0000313" key="13">
    <source>
        <dbReference type="Proteomes" id="UP000053660"/>
    </source>
</evidence>
<sequence>MFKRYGVSGDEDDFHRKTNYFLSNSDEFLENARPITARIVHIGGIALSEKTPLTREFEELMDRKDRIGAVYISFGSVVPTKEMPTFFREAIIHVAEAFPKITFIWKIDKDDSVPRLVNLHVFSWLPQRALLDHPNLLCFVSHAGFNSVLEVTKSGKPSILVPIFGDQFRNARLVEAKNTTIIMFKENFNNRTFEAALRQALSDQSLATRAKRLASLMNNKPFPVKERLISTVEFSVRHGKIENLDSYGRNLNTLQYYSIDVIAFLSLIIIISTVITVKVCSICVRSIFLRKDKVKKNKND</sequence>
<keyword evidence="8 11" id="KW-1133">Transmembrane helix</keyword>
<evidence type="ECO:0000256" key="2">
    <source>
        <dbReference type="ARBA" id="ARBA00009995"/>
    </source>
</evidence>
<dbReference type="Proteomes" id="UP000053660">
    <property type="component" value="Unassembled WGS sequence"/>
</dbReference>
<keyword evidence="9 11" id="KW-0472">Membrane</keyword>
<comment type="subcellular location">
    <subcellularLocation>
        <location evidence="1">Membrane</location>
        <topology evidence="1">Single-pass membrane protein</topology>
    </subcellularLocation>
</comment>
<dbReference type="EC" id="2.4.1.17" evidence="3"/>
<keyword evidence="13" id="KW-1185">Reference proteome</keyword>
<organism evidence="12 13">
    <name type="scientific">Oesophagostomum dentatum</name>
    <name type="common">Nodular worm</name>
    <dbReference type="NCBI Taxonomy" id="61180"/>
    <lineage>
        <taxon>Eukaryota</taxon>
        <taxon>Metazoa</taxon>
        <taxon>Ecdysozoa</taxon>
        <taxon>Nematoda</taxon>
        <taxon>Chromadorea</taxon>
        <taxon>Rhabditida</taxon>
        <taxon>Rhabditina</taxon>
        <taxon>Rhabditomorpha</taxon>
        <taxon>Strongyloidea</taxon>
        <taxon>Strongylidae</taxon>
        <taxon>Oesophagostomum</taxon>
    </lineage>
</organism>
<dbReference type="SUPFAM" id="SSF53756">
    <property type="entry name" value="UDP-Glycosyltransferase/glycogen phosphorylase"/>
    <property type="match status" value="1"/>
</dbReference>
<dbReference type="OrthoDB" id="5835829at2759"/>
<protein>
    <recommendedName>
        <fullName evidence="3">glucuronosyltransferase</fullName>
        <ecNumber evidence="3">2.4.1.17</ecNumber>
    </recommendedName>
</protein>
<comment type="catalytic activity">
    <reaction evidence="10">
        <text>glucuronate acceptor + UDP-alpha-D-glucuronate = acceptor beta-D-glucuronoside + UDP + H(+)</text>
        <dbReference type="Rhea" id="RHEA:21032"/>
        <dbReference type="ChEBI" id="CHEBI:15378"/>
        <dbReference type="ChEBI" id="CHEBI:58052"/>
        <dbReference type="ChEBI" id="CHEBI:58223"/>
        <dbReference type="ChEBI" id="CHEBI:132367"/>
        <dbReference type="ChEBI" id="CHEBI:132368"/>
        <dbReference type="EC" id="2.4.1.17"/>
    </reaction>
</comment>
<keyword evidence="6 11" id="KW-0812">Transmembrane</keyword>
<evidence type="ECO:0000256" key="8">
    <source>
        <dbReference type="ARBA" id="ARBA00022989"/>
    </source>
</evidence>
<dbReference type="GO" id="GO:0016020">
    <property type="term" value="C:membrane"/>
    <property type="evidence" value="ECO:0007669"/>
    <property type="project" value="UniProtKB-SubCell"/>
</dbReference>
<comment type="similarity">
    <text evidence="2">Belongs to the UDP-glycosyltransferase family.</text>
</comment>
<keyword evidence="5" id="KW-0808">Transferase</keyword>
<gene>
    <name evidence="12" type="ORF">OESDEN_03526</name>
</gene>
<keyword evidence="4" id="KW-0328">Glycosyltransferase</keyword>